<evidence type="ECO:0000313" key="5">
    <source>
        <dbReference type="Proteomes" id="UP001500657"/>
    </source>
</evidence>
<name>A0ABN0UPX8_9GAMM</name>
<comment type="caution">
    <text evidence="4">The sequence shown here is derived from an EMBL/GenBank/DDBJ whole genome shotgun (WGS) entry which is preliminary data.</text>
</comment>
<dbReference type="Proteomes" id="UP001500657">
    <property type="component" value="Unassembled WGS sequence"/>
</dbReference>
<dbReference type="EMBL" id="BAAAFO010000003">
    <property type="protein sequence ID" value="GAA0257622.1"/>
    <property type="molecule type" value="Genomic_DNA"/>
</dbReference>
<feature type="domain" description="Transposase IS204/IS1001/IS1096/IS1165 helix-turn-helix" evidence="2">
    <location>
        <begin position="90"/>
        <end position="137"/>
    </location>
</feature>
<evidence type="ECO:0000259" key="3">
    <source>
        <dbReference type="Pfam" id="PF14690"/>
    </source>
</evidence>
<dbReference type="InterPro" id="IPR029261">
    <property type="entry name" value="Transposase_Znf"/>
</dbReference>
<reference evidence="4 5" key="1">
    <citation type="journal article" date="2019" name="Int. J. Syst. Evol. Microbiol.">
        <title>The Global Catalogue of Microorganisms (GCM) 10K type strain sequencing project: providing services to taxonomists for standard genome sequencing and annotation.</title>
        <authorList>
            <consortium name="The Broad Institute Genomics Platform"/>
            <consortium name="The Broad Institute Genome Sequencing Center for Infectious Disease"/>
            <person name="Wu L."/>
            <person name="Ma J."/>
        </authorList>
    </citation>
    <scope>NUCLEOTIDE SEQUENCE [LARGE SCALE GENOMIC DNA]</scope>
    <source>
        <strain evidence="4 5">JCM 16242</strain>
    </source>
</reference>
<evidence type="ECO:0000259" key="1">
    <source>
        <dbReference type="Pfam" id="PF01610"/>
    </source>
</evidence>
<dbReference type="PANTHER" id="PTHR33498">
    <property type="entry name" value="TRANSPOSASE FOR INSERTION SEQUENCE ELEMENT IS1557"/>
    <property type="match status" value="1"/>
</dbReference>
<dbReference type="InterPro" id="IPR002560">
    <property type="entry name" value="Transposase_DDE"/>
</dbReference>
<evidence type="ECO:0000313" key="4">
    <source>
        <dbReference type="EMBL" id="GAA0257622.1"/>
    </source>
</evidence>
<dbReference type="NCBIfam" id="NF033550">
    <property type="entry name" value="transpos_ISL3"/>
    <property type="match status" value="1"/>
</dbReference>
<dbReference type="Pfam" id="PF01610">
    <property type="entry name" value="DDE_Tnp_ISL3"/>
    <property type="match status" value="1"/>
</dbReference>
<evidence type="ECO:0000259" key="2">
    <source>
        <dbReference type="Pfam" id="PF13542"/>
    </source>
</evidence>
<dbReference type="PANTHER" id="PTHR33498:SF1">
    <property type="entry name" value="TRANSPOSASE FOR INSERTION SEQUENCE ELEMENT IS1557"/>
    <property type="match status" value="1"/>
</dbReference>
<organism evidence="4 5">
    <name type="scientific">Rhodanobacter caeni</name>
    <dbReference type="NCBI Taxonomy" id="657654"/>
    <lineage>
        <taxon>Bacteria</taxon>
        <taxon>Pseudomonadati</taxon>
        <taxon>Pseudomonadota</taxon>
        <taxon>Gammaproteobacteria</taxon>
        <taxon>Lysobacterales</taxon>
        <taxon>Rhodanobacteraceae</taxon>
        <taxon>Rhodanobacter</taxon>
    </lineage>
</organism>
<sequence length="414" mass="45894">METLFTQALGLAAPWRVAHVDFQQAAGRIVFTVENTAGRLACPACGAADQPIHDRLSRRWQHLNFFQYRAVIEAKLPRVGCHACGKTTQVEVPWARAGAGFTETLEAFIVALCSQMPVTAVAALLGVSDDRIWRVLDVHVEAARACEDFSGVRQVSADERSARKGQRFLTLFCDLAARRLLFATQGRKADTFKAFADDLAAHGGDAEAITDVSLDLGAAYQAGTREHCPNAKISFDPFHVVALANEALDQVRRAEVKQVGDLKGIRWGTLKDATNWTRKQIEQMHWLQRSNLKTARAWQLKQALRAVFAKGGDIAQATTLLDAWISWARRCRLTPFKRLATTIKKHRDGILEHFRSGLSNGFAEGINGRIQAAKARARGYGTDRHLITMIYLICANLRHLPKNPWTHVAQTPVG</sequence>
<accession>A0ABN0UPX8</accession>
<feature type="domain" description="Transposase IS204/IS1001/IS1096/IS1165 DDE" evidence="1">
    <location>
        <begin position="156"/>
        <end position="389"/>
    </location>
</feature>
<dbReference type="Pfam" id="PF13542">
    <property type="entry name" value="HTH_Tnp_ISL3"/>
    <property type="match status" value="1"/>
</dbReference>
<dbReference type="Pfam" id="PF14690">
    <property type="entry name" value="Zn_ribbon_ISL3"/>
    <property type="match status" value="1"/>
</dbReference>
<gene>
    <name evidence="4" type="ORF">GCM10009126_23540</name>
</gene>
<keyword evidence="5" id="KW-1185">Reference proteome</keyword>
<dbReference type="RefSeq" id="WP_343882963.1">
    <property type="nucleotide sequence ID" value="NZ_BAAAFO010000003.1"/>
</dbReference>
<dbReference type="InterPro" id="IPR047951">
    <property type="entry name" value="Transpos_ISL3"/>
</dbReference>
<proteinExistence type="predicted"/>
<protein>
    <submittedName>
        <fullName evidence="4">ISL3-like element ISMac21 family transposase</fullName>
    </submittedName>
</protein>
<feature type="domain" description="Transposase IS204/IS1001/IS1096/IS1165 zinc-finger" evidence="3">
    <location>
        <begin position="41"/>
        <end position="84"/>
    </location>
</feature>
<dbReference type="InterPro" id="IPR032877">
    <property type="entry name" value="Transposase_HTH"/>
</dbReference>